<evidence type="ECO:0000256" key="7">
    <source>
        <dbReference type="ARBA" id="ARBA00040167"/>
    </source>
</evidence>
<comment type="catalytic activity">
    <reaction evidence="8 9">
        <text>hydroxymethylbilane = uroporphyrinogen III + H2O</text>
        <dbReference type="Rhea" id="RHEA:18965"/>
        <dbReference type="ChEBI" id="CHEBI:15377"/>
        <dbReference type="ChEBI" id="CHEBI:57308"/>
        <dbReference type="ChEBI" id="CHEBI:57845"/>
        <dbReference type="EC" id="4.2.1.75"/>
    </reaction>
</comment>
<accession>A0A515ERZ7</accession>
<dbReference type="PANTHER" id="PTHR38042:SF1">
    <property type="entry name" value="UROPORPHYRINOGEN-III SYNTHASE, CHLOROPLASTIC"/>
    <property type="match status" value="1"/>
</dbReference>
<dbReference type="GO" id="GO:0006780">
    <property type="term" value="P:uroporphyrinogen III biosynthetic process"/>
    <property type="evidence" value="ECO:0007669"/>
    <property type="project" value="UniProtKB-UniRule"/>
</dbReference>
<evidence type="ECO:0000313" key="11">
    <source>
        <dbReference type="EMBL" id="QDL55442.1"/>
    </source>
</evidence>
<keyword evidence="5 9" id="KW-0627">Porphyrin biosynthesis</keyword>
<gene>
    <name evidence="11" type="ORF">EXZ61_15385</name>
</gene>
<proteinExistence type="inferred from homology"/>
<evidence type="ECO:0000256" key="2">
    <source>
        <dbReference type="ARBA" id="ARBA00008133"/>
    </source>
</evidence>
<dbReference type="EMBL" id="CP036282">
    <property type="protein sequence ID" value="QDL55442.1"/>
    <property type="molecule type" value="Genomic_DNA"/>
</dbReference>
<dbReference type="PANTHER" id="PTHR38042">
    <property type="entry name" value="UROPORPHYRINOGEN-III SYNTHASE, CHLOROPLASTIC"/>
    <property type="match status" value="1"/>
</dbReference>
<keyword evidence="4 9" id="KW-0456">Lyase</keyword>
<dbReference type="GO" id="GO:0006782">
    <property type="term" value="P:protoporphyrinogen IX biosynthetic process"/>
    <property type="evidence" value="ECO:0007669"/>
    <property type="project" value="UniProtKB-UniRule"/>
</dbReference>
<dbReference type="CDD" id="cd06578">
    <property type="entry name" value="HemD"/>
    <property type="match status" value="1"/>
</dbReference>
<feature type="domain" description="Tetrapyrrole biosynthesis uroporphyrinogen III synthase" evidence="10">
    <location>
        <begin position="14"/>
        <end position="249"/>
    </location>
</feature>
<evidence type="ECO:0000256" key="9">
    <source>
        <dbReference type="RuleBase" id="RU366031"/>
    </source>
</evidence>
<comment type="pathway">
    <text evidence="1 9">Porphyrin-containing compound metabolism; protoporphyrin-IX biosynthesis; coproporphyrinogen-III from 5-aminolevulinate: step 3/4.</text>
</comment>
<comment type="similarity">
    <text evidence="2 9">Belongs to the uroporphyrinogen-III synthase family.</text>
</comment>
<dbReference type="EC" id="4.2.1.75" evidence="3 9"/>
<dbReference type="Pfam" id="PF02602">
    <property type="entry name" value="HEM4"/>
    <property type="match status" value="1"/>
</dbReference>
<evidence type="ECO:0000256" key="6">
    <source>
        <dbReference type="ARBA" id="ARBA00037589"/>
    </source>
</evidence>
<organism evidence="11 12">
    <name type="scientific">Rhodoferax aquaticus</name>
    <dbReference type="NCBI Taxonomy" id="2527691"/>
    <lineage>
        <taxon>Bacteria</taxon>
        <taxon>Pseudomonadati</taxon>
        <taxon>Pseudomonadota</taxon>
        <taxon>Betaproteobacteria</taxon>
        <taxon>Burkholderiales</taxon>
        <taxon>Comamonadaceae</taxon>
        <taxon>Rhodoferax</taxon>
    </lineage>
</organism>
<dbReference type="InterPro" id="IPR039793">
    <property type="entry name" value="UROS/Hem4"/>
</dbReference>
<evidence type="ECO:0000256" key="3">
    <source>
        <dbReference type="ARBA" id="ARBA00013109"/>
    </source>
</evidence>
<keyword evidence="12" id="KW-1185">Reference proteome</keyword>
<dbReference type="InterPro" id="IPR036108">
    <property type="entry name" value="4pyrrol_syn_uPrphyn_synt_sf"/>
</dbReference>
<sequence>MRVLVTRPVLDAQKWVKDLASAGFDAYALPLIEVRAAMDEAPVHKAWKRLAEFDAVMFVSGNAVAYFFASKPTVAHMFTVQSATKTRAFVPGPGSYHALMQQGVAAECVDVPALEVGQFDSEALWAVVKGQVKTGFRLLIVRGSGEHGAAAGDGVGRDWFADQARRQGAWVEFVVAYQRVAPQLNEAQKALALAASHDGSVWLFSSSEAIANLGISLPGHDWSRGRAVATHPRIARAARELGFDVVCESRPLLVDIRASIESLR</sequence>
<evidence type="ECO:0000256" key="1">
    <source>
        <dbReference type="ARBA" id="ARBA00004772"/>
    </source>
</evidence>
<name>A0A515ERZ7_9BURK</name>
<protein>
    <recommendedName>
        <fullName evidence="7 9">Uroporphyrinogen-III synthase</fullName>
        <ecNumber evidence="3 9">4.2.1.75</ecNumber>
    </recommendedName>
</protein>
<dbReference type="GO" id="GO:0004852">
    <property type="term" value="F:uroporphyrinogen-III synthase activity"/>
    <property type="evidence" value="ECO:0007669"/>
    <property type="project" value="UniProtKB-UniRule"/>
</dbReference>
<dbReference type="InterPro" id="IPR003754">
    <property type="entry name" value="4pyrrol_synth_uPrphyn_synth"/>
</dbReference>
<comment type="function">
    <text evidence="6 9">Catalyzes cyclization of the linear tetrapyrrole, hydroxymethylbilane, to the macrocyclic uroporphyrinogen III.</text>
</comment>
<evidence type="ECO:0000256" key="5">
    <source>
        <dbReference type="ARBA" id="ARBA00023244"/>
    </source>
</evidence>
<evidence type="ECO:0000259" key="10">
    <source>
        <dbReference type="Pfam" id="PF02602"/>
    </source>
</evidence>
<dbReference type="AlphaFoldDB" id="A0A515ERZ7"/>
<reference evidence="12" key="1">
    <citation type="submission" date="2019-02" db="EMBL/GenBank/DDBJ databases">
        <title>Complete genome sequence of Rhodoferax sp. Gr-4.</title>
        <authorList>
            <person name="Jin L."/>
        </authorList>
    </citation>
    <scope>NUCLEOTIDE SEQUENCE [LARGE SCALE GENOMIC DNA]</scope>
    <source>
        <strain evidence="12">Gr-4</strain>
    </source>
</reference>
<dbReference type="KEGG" id="rhg:EXZ61_15385"/>
<dbReference type="Gene3D" id="3.40.50.10090">
    <property type="match status" value="2"/>
</dbReference>
<reference evidence="12" key="2">
    <citation type="journal article" date="2020" name="Int. J. Syst. Evol. Microbiol.">
        <title>Genomic insights into a novel species Rhodoferax aquaticus sp. nov., isolated from freshwater.</title>
        <authorList>
            <person name="Li T."/>
            <person name="Zhuo Y."/>
            <person name="Jin C.Z."/>
            <person name="Wu X."/>
            <person name="Ko S.R."/>
            <person name="Jin F.J."/>
            <person name="Ahn C.Y."/>
            <person name="Oh H.M."/>
            <person name="Lee H.G."/>
            <person name="Jin L."/>
        </authorList>
    </citation>
    <scope>NUCLEOTIDE SEQUENCE [LARGE SCALE GENOMIC DNA]</scope>
    <source>
        <strain evidence="12">Gr-4</strain>
    </source>
</reference>
<dbReference type="Proteomes" id="UP000317365">
    <property type="component" value="Chromosome"/>
</dbReference>
<evidence type="ECO:0000313" key="12">
    <source>
        <dbReference type="Proteomes" id="UP000317365"/>
    </source>
</evidence>
<dbReference type="RefSeq" id="WP_142812599.1">
    <property type="nucleotide sequence ID" value="NZ_CP036282.1"/>
</dbReference>
<evidence type="ECO:0000256" key="4">
    <source>
        <dbReference type="ARBA" id="ARBA00023239"/>
    </source>
</evidence>
<dbReference type="SUPFAM" id="SSF69618">
    <property type="entry name" value="HemD-like"/>
    <property type="match status" value="1"/>
</dbReference>
<evidence type="ECO:0000256" key="8">
    <source>
        <dbReference type="ARBA" id="ARBA00048617"/>
    </source>
</evidence>